<proteinExistence type="inferred from homology"/>
<dbReference type="PROSITE" id="PS00855">
    <property type="entry name" value="SPASE_II"/>
    <property type="match status" value="1"/>
</dbReference>
<keyword evidence="3 9" id="KW-0645">Protease</keyword>
<comment type="caution">
    <text evidence="9">Lacks conserved residue(s) required for the propagation of feature annotation.</text>
</comment>
<keyword evidence="14" id="KW-1185">Reference proteome</keyword>
<evidence type="ECO:0000256" key="3">
    <source>
        <dbReference type="ARBA" id="ARBA00022670"/>
    </source>
</evidence>
<evidence type="ECO:0000256" key="9">
    <source>
        <dbReference type="HAMAP-Rule" id="MF_00161"/>
    </source>
</evidence>
<dbReference type="EMBL" id="CP036275">
    <property type="protein sequence ID" value="QDU37918.1"/>
    <property type="molecule type" value="Genomic_DNA"/>
</dbReference>
<evidence type="ECO:0000256" key="1">
    <source>
        <dbReference type="ARBA" id="ARBA00006139"/>
    </source>
</evidence>
<dbReference type="PANTHER" id="PTHR33695:SF1">
    <property type="entry name" value="LIPOPROTEIN SIGNAL PEPTIDASE"/>
    <property type="match status" value="1"/>
</dbReference>
<dbReference type="RefSeq" id="WP_197444307.1">
    <property type="nucleotide sequence ID" value="NZ_CP036275.1"/>
</dbReference>
<comment type="similarity">
    <text evidence="1 9 11">Belongs to the peptidase A8 family.</text>
</comment>
<feature type="active site" evidence="9">
    <location>
        <position position="140"/>
    </location>
</feature>
<evidence type="ECO:0000256" key="5">
    <source>
        <dbReference type="ARBA" id="ARBA00022750"/>
    </source>
</evidence>
<feature type="chain" id="PRO_5021878532" description="Lipoprotein signal peptidase" evidence="12">
    <location>
        <begin position="22"/>
        <end position="171"/>
    </location>
</feature>
<sequence length="171" mass="18653" precursor="true">MMYRFVALALLLVSLVGCDQASKHYAVTHWKNQPPQSYFGDVFRIHYAENPGAFLSLAAGLPREARFWLLTVMNALVLAGVGWFLLFRRDLDRMAFAALGLILAGGIGNLIDRVRLDGIVIDFLNLGIGGVRTGIFNVADIAITAGFLLLIPKMFASESIDTPQQPAAQSS</sequence>
<comment type="function">
    <text evidence="9 10">This protein specifically catalyzes the removal of signal peptides from prolipoproteins.</text>
</comment>
<dbReference type="GO" id="GO:0006508">
    <property type="term" value="P:proteolysis"/>
    <property type="evidence" value="ECO:0007669"/>
    <property type="project" value="UniProtKB-KW"/>
</dbReference>
<keyword evidence="2 9" id="KW-1003">Cell membrane</keyword>
<feature type="transmembrane region" description="Helical" evidence="9">
    <location>
        <begin position="94"/>
        <end position="111"/>
    </location>
</feature>
<evidence type="ECO:0000256" key="7">
    <source>
        <dbReference type="ARBA" id="ARBA00022989"/>
    </source>
</evidence>
<dbReference type="Pfam" id="PF01252">
    <property type="entry name" value="Peptidase_A8"/>
    <property type="match status" value="1"/>
</dbReference>
<feature type="transmembrane region" description="Helical" evidence="9">
    <location>
        <begin position="131"/>
        <end position="151"/>
    </location>
</feature>
<evidence type="ECO:0000256" key="12">
    <source>
        <dbReference type="SAM" id="SignalP"/>
    </source>
</evidence>
<evidence type="ECO:0000256" key="8">
    <source>
        <dbReference type="ARBA" id="ARBA00023136"/>
    </source>
</evidence>
<dbReference type="KEGG" id="mri:Mal4_22370"/>
<dbReference type="Proteomes" id="UP000320496">
    <property type="component" value="Chromosome"/>
</dbReference>
<keyword evidence="8 9" id="KW-0472">Membrane</keyword>
<accession>A0A517Z5Y9</accession>
<feature type="signal peptide" evidence="12">
    <location>
        <begin position="1"/>
        <end position="21"/>
    </location>
</feature>
<evidence type="ECO:0000313" key="13">
    <source>
        <dbReference type="EMBL" id="QDU37918.1"/>
    </source>
</evidence>
<keyword evidence="5 9" id="KW-0064">Aspartyl protease</keyword>
<evidence type="ECO:0000256" key="2">
    <source>
        <dbReference type="ARBA" id="ARBA00022475"/>
    </source>
</evidence>
<protein>
    <recommendedName>
        <fullName evidence="9">Lipoprotein signal peptidase</fullName>
        <ecNumber evidence="9">3.4.23.36</ecNumber>
    </recommendedName>
    <alternativeName>
        <fullName evidence="9">Prolipoprotein signal peptidase</fullName>
    </alternativeName>
    <alternativeName>
        <fullName evidence="9">Signal peptidase II</fullName>
        <shortName evidence="9">SPase II</shortName>
    </alternativeName>
</protein>
<dbReference type="InterPro" id="IPR001872">
    <property type="entry name" value="Peptidase_A8"/>
</dbReference>
<dbReference type="PANTHER" id="PTHR33695">
    <property type="entry name" value="LIPOPROTEIN SIGNAL PEPTIDASE"/>
    <property type="match status" value="1"/>
</dbReference>
<dbReference type="EC" id="3.4.23.36" evidence="9"/>
<dbReference type="PRINTS" id="PR00781">
    <property type="entry name" value="LIPOSIGPTASE"/>
</dbReference>
<dbReference type="GO" id="GO:0005886">
    <property type="term" value="C:plasma membrane"/>
    <property type="evidence" value="ECO:0007669"/>
    <property type="project" value="UniProtKB-SubCell"/>
</dbReference>
<evidence type="ECO:0000256" key="11">
    <source>
        <dbReference type="RuleBase" id="RU004181"/>
    </source>
</evidence>
<organism evidence="13 14">
    <name type="scientific">Maioricimonas rarisocia</name>
    <dbReference type="NCBI Taxonomy" id="2528026"/>
    <lineage>
        <taxon>Bacteria</taxon>
        <taxon>Pseudomonadati</taxon>
        <taxon>Planctomycetota</taxon>
        <taxon>Planctomycetia</taxon>
        <taxon>Planctomycetales</taxon>
        <taxon>Planctomycetaceae</taxon>
        <taxon>Maioricimonas</taxon>
    </lineage>
</organism>
<dbReference type="UniPathway" id="UPA00665"/>
<name>A0A517Z5Y9_9PLAN</name>
<comment type="subcellular location">
    <subcellularLocation>
        <location evidence="9">Cell membrane</location>
        <topology evidence="9">Multi-pass membrane protein</topology>
    </subcellularLocation>
</comment>
<dbReference type="GO" id="GO:0004190">
    <property type="term" value="F:aspartic-type endopeptidase activity"/>
    <property type="evidence" value="ECO:0007669"/>
    <property type="project" value="UniProtKB-UniRule"/>
</dbReference>
<feature type="transmembrane region" description="Helical" evidence="9">
    <location>
        <begin position="67"/>
        <end position="87"/>
    </location>
</feature>
<evidence type="ECO:0000256" key="6">
    <source>
        <dbReference type="ARBA" id="ARBA00022801"/>
    </source>
</evidence>
<dbReference type="HAMAP" id="MF_00161">
    <property type="entry name" value="LspA"/>
    <property type="match status" value="1"/>
</dbReference>
<keyword evidence="13" id="KW-0449">Lipoprotein</keyword>
<keyword evidence="6 9" id="KW-0378">Hydrolase</keyword>
<comment type="pathway">
    <text evidence="9">Protein modification; lipoprotein biosynthesis (signal peptide cleavage).</text>
</comment>
<keyword evidence="7 9" id="KW-1133">Transmembrane helix</keyword>
<evidence type="ECO:0000313" key="14">
    <source>
        <dbReference type="Proteomes" id="UP000320496"/>
    </source>
</evidence>
<dbReference type="PROSITE" id="PS51257">
    <property type="entry name" value="PROKAR_LIPOPROTEIN"/>
    <property type="match status" value="1"/>
</dbReference>
<evidence type="ECO:0000256" key="4">
    <source>
        <dbReference type="ARBA" id="ARBA00022692"/>
    </source>
</evidence>
<keyword evidence="12" id="KW-0732">Signal</keyword>
<feature type="active site" evidence="9">
    <location>
        <position position="122"/>
    </location>
</feature>
<keyword evidence="4 9" id="KW-0812">Transmembrane</keyword>
<gene>
    <name evidence="9" type="primary">lspA</name>
    <name evidence="13" type="ORF">Mal4_22370</name>
</gene>
<evidence type="ECO:0000256" key="10">
    <source>
        <dbReference type="RuleBase" id="RU000594"/>
    </source>
</evidence>
<dbReference type="NCBIfam" id="TIGR00077">
    <property type="entry name" value="lspA"/>
    <property type="match status" value="1"/>
</dbReference>
<dbReference type="AlphaFoldDB" id="A0A517Z5Y9"/>
<comment type="catalytic activity">
    <reaction evidence="9 10">
        <text>Release of signal peptides from bacterial membrane prolipoproteins. Hydrolyzes -Xaa-Yaa-Zaa-|-(S,diacylglyceryl)Cys-, in which Xaa is hydrophobic (preferably Leu), and Yaa (Ala or Ser) and Zaa (Gly or Ala) have small, neutral side chains.</text>
        <dbReference type="EC" id="3.4.23.36"/>
    </reaction>
</comment>
<reference evidence="13 14" key="1">
    <citation type="submission" date="2019-02" db="EMBL/GenBank/DDBJ databases">
        <title>Deep-cultivation of Planctomycetes and their phenomic and genomic characterization uncovers novel biology.</title>
        <authorList>
            <person name="Wiegand S."/>
            <person name="Jogler M."/>
            <person name="Boedeker C."/>
            <person name="Pinto D."/>
            <person name="Vollmers J."/>
            <person name="Rivas-Marin E."/>
            <person name="Kohn T."/>
            <person name="Peeters S.H."/>
            <person name="Heuer A."/>
            <person name="Rast P."/>
            <person name="Oberbeckmann S."/>
            <person name="Bunk B."/>
            <person name="Jeske O."/>
            <person name="Meyerdierks A."/>
            <person name="Storesund J.E."/>
            <person name="Kallscheuer N."/>
            <person name="Luecker S."/>
            <person name="Lage O.M."/>
            <person name="Pohl T."/>
            <person name="Merkel B.J."/>
            <person name="Hornburger P."/>
            <person name="Mueller R.-W."/>
            <person name="Bruemmer F."/>
            <person name="Labrenz M."/>
            <person name="Spormann A.M."/>
            <person name="Op den Camp H."/>
            <person name="Overmann J."/>
            <person name="Amann R."/>
            <person name="Jetten M.S.M."/>
            <person name="Mascher T."/>
            <person name="Medema M.H."/>
            <person name="Devos D.P."/>
            <person name="Kaster A.-K."/>
            <person name="Ovreas L."/>
            <person name="Rohde M."/>
            <person name="Galperin M.Y."/>
            <person name="Jogler C."/>
        </authorList>
    </citation>
    <scope>NUCLEOTIDE SEQUENCE [LARGE SCALE GENOMIC DNA]</scope>
    <source>
        <strain evidence="13 14">Mal4</strain>
    </source>
</reference>